<protein>
    <submittedName>
        <fullName evidence="1">Uncharacterized protein</fullName>
    </submittedName>
</protein>
<comment type="caution">
    <text evidence="1">The sequence shown here is derived from an EMBL/GenBank/DDBJ whole genome shotgun (WGS) entry which is preliminary data.</text>
</comment>
<keyword evidence="2" id="KW-1185">Reference proteome</keyword>
<proteinExistence type="predicted"/>
<reference evidence="1 2" key="1">
    <citation type="submission" date="2017-08" db="EMBL/GenBank/DDBJ databases">
        <title>Acidophilic green algal genome provides insights into adaptation to an acidic environment.</title>
        <authorList>
            <person name="Hirooka S."/>
            <person name="Hirose Y."/>
            <person name="Kanesaki Y."/>
            <person name="Higuchi S."/>
            <person name="Fujiwara T."/>
            <person name="Onuma R."/>
            <person name="Era A."/>
            <person name="Ohbayashi R."/>
            <person name="Uzuka A."/>
            <person name="Nozaki H."/>
            <person name="Yoshikawa H."/>
            <person name="Miyagishima S.Y."/>
        </authorList>
    </citation>
    <scope>NUCLEOTIDE SEQUENCE [LARGE SCALE GENOMIC DNA]</scope>
    <source>
        <strain evidence="1 2">NIES-2499</strain>
    </source>
</reference>
<dbReference type="EMBL" id="BEGY01000072">
    <property type="protein sequence ID" value="GAX81913.1"/>
    <property type="molecule type" value="Genomic_DNA"/>
</dbReference>
<evidence type="ECO:0000313" key="2">
    <source>
        <dbReference type="Proteomes" id="UP000232323"/>
    </source>
</evidence>
<dbReference type="AlphaFoldDB" id="A0A250XFS8"/>
<organism evidence="1 2">
    <name type="scientific">Chlamydomonas eustigma</name>
    <dbReference type="NCBI Taxonomy" id="1157962"/>
    <lineage>
        <taxon>Eukaryota</taxon>
        <taxon>Viridiplantae</taxon>
        <taxon>Chlorophyta</taxon>
        <taxon>core chlorophytes</taxon>
        <taxon>Chlorophyceae</taxon>
        <taxon>CS clade</taxon>
        <taxon>Chlamydomonadales</taxon>
        <taxon>Chlamydomonadaceae</taxon>
        <taxon>Chlamydomonas</taxon>
    </lineage>
</organism>
<sequence length="100" mass="9936">MILADMGGGLALGTSDRPSAKMFAAGGEGSASAEFFCASPVRTVTITPVGTTAMIFAAEGEGSALGHCQGPSSPSYSTCVTCVDECCKRGEGGKVPLKAN</sequence>
<accession>A0A250XFS8</accession>
<evidence type="ECO:0000313" key="1">
    <source>
        <dbReference type="EMBL" id="GAX81913.1"/>
    </source>
</evidence>
<dbReference type="Proteomes" id="UP000232323">
    <property type="component" value="Unassembled WGS sequence"/>
</dbReference>
<gene>
    <name evidence="1" type="ORF">CEUSTIGMA_g9341.t1</name>
</gene>
<name>A0A250XFS8_9CHLO</name>